<proteinExistence type="predicted"/>
<name>A0A0V1CBY4_TRIBR</name>
<evidence type="ECO:0000256" key="8">
    <source>
        <dbReference type="ARBA" id="ARBA00049551"/>
    </source>
</evidence>
<dbReference type="InterPro" id="IPR003945">
    <property type="entry name" value="NU5C-like"/>
</dbReference>
<evidence type="ECO:0000256" key="9">
    <source>
        <dbReference type="SAM" id="Phobius"/>
    </source>
</evidence>
<comment type="function">
    <text evidence="1">Core subunit of the mitochondrial membrane respiratory chain NADH dehydrogenase (Complex I) that is believed to belong to the minimal assembly required for catalysis. Complex I functions in the transfer of electrons from NADH to the respiratory chain. The immediate electron acceptor for the enzyme is believed to be ubiquinone.</text>
</comment>
<accession>A0A0V1CBY4</accession>
<protein>
    <recommendedName>
        <fullName evidence="3">NADH:ubiquinone reductase (H(+)-translocating)</fullName>
        <ecNumber evidence="3">7.1.1.2</ecNumber>
    </recommendedName>
    <alternativeName>
        <fullName evidence="7">NADH dehydrogenase subunit 5</fullName>
    </alternativeName>
</protein>
<feature type="transmembrane region" description="Helical" evidence="9">
    <location>
        <begin position="68"/>
        <end position="92"/>
    </location>
</feature>
<feature type="transmembrane region" description="Helical" evidence="9">
    <location>
        <begin position="7"/>
        <end position="29"/>
    </location>
</feature>
<dbReference type="STRING" id="45882.A0A0V1CBY4"/>
<dbReference type="GO" id="GO:0008137">
    <property type="term" value="F:NADH dehydrogenase (ubiquinone) activity"/>
    <property type="evidence" value="ECO:0007669"/>
    <property type="project" value="UniProtKB-EC"/>
</dbReference>
<dbReference type="AlphaFoldDB" id="A0A0V1CBY4"/>
<feature type="domain" description="NADH:quinone oxidoreductase/Mrp antiporter transmembrane" evidence="10">
    <location>
        <begin position="50"/>
        <end position="131"/>
    </location>
</feature>
<gene>
    <name evidence="11" type="primary">mt:ND5</name>
    <name evidence="11" type="ORF">T03_10649</name>
</gene>
<evidence type="ECO:0000256" key="6">
    <source>
        <dbReference type="ARBA" id="ARBA00023136"/>
    </source>
</evidence>
<evidence type="ECO:0000256" key="7">
    <source>
        <dbReference type="ARBA" id="ARBA00031027"/>
    </source>
</evidence>
<keyword evidence="5 9" id="KW-1133">Transmembrane helix</keyword>
<comment type="caution">
    <text evidence="11">The sequence shown here is derived from an EMBL/GenBank/DDBJ whole genome shotgun (WGS) entry which is preliminary data.</text>
</comment>
<keyword evidence="6 9" id="KW-0472">Membrane</keyword>
<dbReference type="GO" id="GO:0003954">
    <property type="term" value="F:NADH dehydrogenase activity"/>
    <property type="evidence" value="ECO:0007669"/>
    <property type="project" value="TreeGrafter"/>
</dbReference>
<dbReference type="Proteomes" id="UP000054653">
    <property type="component" value="Unassembled WGS sequence"/>
</dbReference>
<dbReference type="EC" id="7.1.1.2" evidence="3"/>
<evidence type="ECO:0000256" key="1">
    <source>
        <dbReference type="ARBA" id="ARBA00003257"/>
    </source>
</evidence>
<dbReference type="GO" id="GO:0016020">
    <property type="term" value="C:membrane"/>
    <property type="evidence" value="ECO:0007669"/>
    <property type="project" value="UniProtKB-SubCell"/>
</dbReference>
<sequence length="513" mass="57808">MNRVGDFALMVMVVTLGCSFVFDYEYVIYGSLRLAMFLGAMVAKRAQVPMGRLYASLMAFFEFDLKKILAYSTMSQIAIVMLMLLSGMYSLIMIHVMNHALVKALLFMNVGIVMSVSFVSVQVMVVPVLVMGWFLIMNFSMPCDPCFDVWVFSGVVNVDLYYEYLGSKIVGLKVFILSFVKGMHVSGVMSLVNLVGFNIVPFSLRWKSIGLKSLGFLRESSVPSDAFSPKDLIQQVLECGGHFFMDFANRHEPFFKVPCDVFSSKDLIQQGLECGVHFFMNFANGFEPFFKVPSDAFSPKDLIQQVLECGGHFFMDFANRHEPFFKVPCDAFSSKDLIQQGLECGVHFFMDFANGFEPFFKVPSDAFSPKDLIQQVLECGVHFFMDFANGFEPFFKVPSDGIRLGSAIFFTAVALKSRFRVLQSAVPTRHGPSVRIRRPCQSQPPFLCPRAALVSLKPMVHRVTTINGIEQSRQKSNLYRRKSAEAADFCVKITRPPTLAHSYGKTFEAREYA</sequence>
<dbReference type="Pfam" id="PF00361">
    <property type="entry name" value="Proton_antipo_M"/>
    <property type="match status" value="1"/>
</dbReference>
<reference evidence="11 12" key="1">
    <citation type="submission" date="2015-01" db="EMBL/GenBank/DDBJ databases">
        <title>Evolution of Trichinella species and genotypes.</title>
        <authorList>
            <person name="Korhonen P.K."/>
            <person name="Edoardo P."/>
            <person name="Giuseppe L.R."/>
            <person name="Gasser R.B."/>
        </authorList>
    </citation>
    <scope>NUCLEOTIDE SEQUENCE [LARGE SCALE GENOMIC DNA]</scope>
    <source>
        <strain evidence="11">ISS120</strain>
    </source>
</reference>
<dbReference type="PROSITE" id="PS51257">
    <property type="entry name" value="PROKAR_LIPOPROTEIN"/>
    <property type="match status" value="1"/>
</dbReference>
<dbReference type="PANTHER" id="PTHR42829">
    <property type="entry name" value="NADH-UBIQUINONE OXIDOREDUCTASE CHAIN 5"/>
    <property type="match status" value="1"/>
</dbReference>
<evidence type="ECO:0000256" key="5">
    <source>
        <dbReference type="ARBA" id="ARBA00022989"/>
    </source>
</evidence>
<feature type="transmembrane region" description="Helical" evidence="9">
    <location>
        <begin position="104"/>
        <end position="136"/>
    </location>
</feature>
<dbReference type="InterPro" id="IPR001750">
    <property type="entry name" value="ND/Mrp_TM"/>
</dbReference>
<dbReference type="GO" id="GO:0042773">
    <property type="term" value="P:ATP synthesis coupled electron transport"/>
    <property type="evidence" value="ECO:0007669"/>
    <property type="project" value="InterPro"/>
</dbReference>
<evidence type="ECO:0000313" key="12">
    <source>
        <dbReference type="Proteomes" id="UP000054653"/>
    </source>
</evidence>
<dbReference type="EMBL" id="JYDI01000275">
    <property type="protein sequence ID" value="KRY46721.1"/>
    <property type="molecule type" value="Genomic_DNA"/>
</dbReference>
<organism evidence="11 12">
    <name type="scientific">Trichinella britovi</name>
    <name type="common">Parasitic roundworm</name>
    <dbReference type="NCBI Taxonomy" id="45882"/>
    <lineage>
        <taxon>Eukaryota</taxon>
        <taxon>Metazoa</taxon>
        <taxon>Ecdysozoa</taxon>
        <taxon>Nematoda</taxon>
        <taxon>Enoplea</taxon>
        <taxon>Dorylaimia</taxon>
        <taxon>Trichinellida</taxon>
        <taxon>Trichinellidae</taxon>
        <taxon>Trichinella</taxon>
    </lineage>
</organism>
<evidence type="ECO:0000256" key="2">
    <source>
        <dbReference type="ARBA" id="ARBA00004141"/>
    </source>
</evidence>
<evidence type="ECO:0000259" key="10">
    <source>
        <dbReference type="Pfam" id="PF00361"/>
    </source>
</evidence>
<dbReference type="GO" id="GO:0015990">
    <property type="term" value="P:electron transport coupled proton transport"/>
    <property type="evidence" value="ECO:0007669"/>
    <property type="project" value="TreeGrafter"/>
</dbReference>
<evidence type="ECO:0000256" key="4">
    <source>
        <dbReference type="ARBA" id="ARBA00022692"/>
    </source>
</evidence>
<comment type="catalytic activity">
    <reaction evidence="8">
        <text>a ubiquinone + NADH + 5 H(+)(in) = a ubiquinol + NAD(+) + 4 H(+)(out)</text>
        <dbReference type="Rhea" id="RHEA:29091"/>
        <dbReference type="Rhea" id="RHEA-COMP:9565"/>
        <dbReference type="Rhea" id="RHEA-COMP:9566"/>
        <dbReference type="ChEBI" id="CHEBI:15378"/>
        <dbReference type="ChEBI" id="CHEBI:16389"/>
        <dbReference type="ChEBI" id="CHEBI:17976"/>
        <dbReference type="ChEBI" id="CHEBI:57540"/>
        <dbReference type="ChEBI" id="CHEBI:57945"/>
        <dbReference type="EC" id="7.1.1.2"/>
    </reaction>
</comment>
<keyword evidence="11" id="KW-0830">Ubiquinone</keyword>
<evidence type="ECO:0000313" key="11">
    <source>
        <dbReference type="EMBL" id="KRY46721.1"/>
    </source>
</evidence>
<evidence type="ECO:0000256" key="3">
    <source>
        <dbReference type="ARBA" id="ARBA00012944"/>
    </source>
</evidence>
<keyword evidence="4 9" id="KW-0812">Transmembrane</keyword>
<dbReference type="PANTHER" id="PTHR42829:SF2">
    <property type="entry name" value="NADH-UBIQUINONE OXIDOREDUCTASE CHAIN 5"/>
    <property type="match status" value="1"/>
</dbReference>
<comment type="subcellular location">
    <subcellularLocation>
        <location evidence="2">Membrane</location>
        <topology evidence="2">Multi-pass membrane protein</topology>
    </subcellularLocation>
</comment>
<keyword evidence="12" id="KW-1185">Reference proteome</keyword>